<dbReference type="AlphaFoldDB" id="A0A2A7AQM9"/>
<accession>A0A2A7AQM9</accession>
<sequence length="145" mass="16229">MNITRNLLHEWYHGGARTPADVQRLAQENLGLTLTAEKVKKILEDQIPLEQWYQTRIMAAIRQLYPEAFVRKIAAGVYSERGFPDVLVIIDGLYIGLEIKRPFLGKPTPLQLDTIEAIKRAGGTARVVCLPEEAVEAIEYATAGL</sequence>
<dbReference type="EMBL" id="NMTW01000053">
    <property type="protein sequence ID" value="PDX74164.1"/>
    <property type="molecule type" value="Genomic_DNA"/>
</dbReference>
<protein>
    <submittedName>
        <fullName evidence="3">Nuclease</fullName>
    </submittedName>
    <submittedName>
        <fullName evidence="1">VRR-NUC domain-containing protein</fullName>
    </submittedName>
</protein>
<reference evidence="1 6" key="3">
    <citation type="journal article" date="2019" name="Nat. Med.">
        <title>A library of human gut bacterial isolates paired with longitudinal multiomics data enables mechanistic microbiome research.</title>
        <authorList>
            <person name="Poyet M."/>
            <person name="Groussin M."/>
            <person name="Gibbons S.M."/>
            <person name="Avila-Pacheco J."/>
            <person name="Jiang X."/>
            <person name="Kearney S.M."/>
            <person name="Perrotta A.R."/>
            <person name="Berdy B."/>
            <person name="Zhao S."/>
            <person name="Lieberman T.D."/>
            <person name="Swanson P.K."/>
            <person name="Smith M."/>
            <person name="Roesemann S."/>
            <person name="Alexander J.E."/>
            <person name="Rich S.A."/>
            <person name="Livny J."/>
            <person name="Vlamakis H."/>
            <person name="Clish C."/>
            <person name="Bullock K."/>
            <person name="Deik A."/>
            <person name="Scott J."/>
            <person name="Pierce K.A."/>
            <person name="Xavier R.J."/>
            <person name="Alm E.J."/>
        </authorList>
    </citation>
    <scope>NUCLEOTIDE SEQUENCE [LARGE SCALE GENOMIC DNA]</scope>
    <source>
        <strain evidence="1 6">BIOML-B9</strain>
    </source>
</reference>
<name>A0A2A7AQM9_9FIRM</name>
<dbReference type="GO" id="GO:0003676">
    <property type="term" value="F:nucleic acid binding"/>
    <property type="evidence" value="ECO:0007669"/>
    <property type="project" value="InterPro"/>
</dbReference>
<evidence type="ECO:0000313" key="6">
    <source>
        <dbReference type="Proteomes" id="UP000477010"/>
    </source>
</evidence>
<evidence type="ECO:0000313" key="1">
    <source>
        <dbReference type="EMBL" id="MSC79524.1"/>
    </source>
</evidence>
<dbReference type="RefSeq" id="WP_097786171.1">
    <property type="nucleotide sequence ID" value="NZ_NMTW01000053.1"/>
</dbReference>
<comment type="caution">
    <text evidence="3">The sequence shown here is derived from an EMBL/GenBank/DDBJ whole genome shotgun (WGS) entry which is preliminary data.</text>
</comment>
<dbReference type="Gene3D" id="3.40.1350.10">
    <property type="match status" value="1"/>
</dbReference>
<dbReference type="InterPro" id="IPR011856">
    <property type="entry name" value="tRNA_endonuc-like_dom_sf"/>
</dbReference>
<proteinExistence type="predicted"/>
<dbReference type="Proteomes" id="UP000477010">
    <property type="component" value="Unassembled WGS sequence"/>
</dbReference>
<reference evidence="4 5" key="1">
    <citation type="journal article" date="2017" name="Front. Microbiol.">
        <title>New Insights into the Diversity of the Genus Faecalibacterium.</title>
        <authorList>
            <person name="Benevides L."/>
            <person name="Burman S."/>
            <person name="Martin R."/>
            <person name="Robert V."/>
            <person name="Thomas M."/>
            <person name="Miquel S."/>
            <person name="Chain F."/>
            <person name="Sokol H."/>
            <person name="Bermudez-Humaran L.G."/>
            <person name="Morrison M."/>
            <person name="Langella P."/>
            <person name="Azevedo V.A."/>
            <person name="Chatel J.M."/>
            <person name="Soares S."/>
        </authorList>
    </citation>
    <scope>NUCLEOTIDE SEQUENCE [LARGE SCALE GENOMIC DNA]</scope>
    <source>
        <strain evidence="2 5">CNCM I 4573</strain>
        <strain evidence="3 4">CNCM I 4575</strain>
    </source>
</reference>
<evidence type="ECO:0000313" key="2">
    <source>
        <dbReference type="EMBL" id="PDX74164.1"/>
    </source>
</evidence>
<organism evidence="3 4">
    <name type="scientific">Faecalibacterium prausnitzii</name>
    <dbReference type="NCBI Taxonomy" id="853"/>
    <lineage>
        <taxon>Bacteria</taxon>
        <taxon>Bacillati</taxon>
        <taxon>Bacillota</taxon>
        <taxon>Clostridia</taxon>
        <taxon>Eubacteriales</taxon>
        <taxon>Oscillospiraceae</taxon>
        <taxon>Faecalibacterium</taxon>
    </lineage>
</organism>
<gene>
    <name evidence="2" type="ORF">CGS56_14070</name>
    <name evidence="3" type="ORF">CGS58_07020</name>
    <name evidence="1" type="ORF">GKD85_01565</name>
</gene>
<dbReference type="Proteomes" id="UP000220005">
    <property type="component" value="Unassembled WGS sequence"/>
</dbReference>
<dbReference type="EMBL" id="NMTY01000015">
    <property type="protein sequence ID" value="PDX81436.1"/>
    <property type="molecule type" value="Genomic_DNA"/>
</dbReference>
<evidence type="ECO:0000313" key="3">
    <source>
        <dbReference type="EMBL" id="PDX81436.1"/>
    </source>
</evidence>
<dbReference type="Proteomes" id="UP000220157">
    <property type="component" value="Unassembled WGS sequence"/>
</dbReference>
<reference evidence="3" key="2">
    <citation type="submission" date="2017-07" db="EMBL/GenBank/DDBJ databases">
        <authorList>
            <person name="Sun Z.S."/>
            <person name="Albrecht U."/>
            <person name="Echele G."/>
            <person name="Lee C.C."/>
        </authorList>
    </citation>
    <scope>NUCLEOTIDE SEQUENCE</scope>
    <source>
        <strain evidence="2">CNCM I 4573</strain>
        <strain evidence="3">CNCM I 4575</strain>
    </source>
</reference>
<dbReference type="EMBL" id="WKQE01000001">
    <property type="protein sequence ID" value="MSC79524.1"/>
    <property type="molecule type" value="Genomic_DNA"/>
</dbReference>
<evidence type="ECO:0000313" key="4">
    <source>
        <dbReference type="Proteomes" id="UP000220005"/>
    </source>
</evidence>
<evidence type="ECO:0000313" key="5">
    <source>
        <dbReference type="Proteomes" id="UP000220157"/>
    </source>
</evidence>